<dbReference type="Pfam" id="PF00041">
    <property type="entry name" value="fn3"/>
    <property type="match status" value="1"/>
</dbReference>
<dbReference type="Ensembl" id="ENSFHET00000002978.1">
    <property type="protein sequence ID" value="ENSFHEP00000007933.1"/>
    <property type="gene ID" value="ENSFHEG00000009096.1"/>
</dbReference>
<evidence type="ECO:0000256" key="4">
    <source>
        <dbReference type="ARBA" id="ARBA00022475"/>
    </source>
</evidence>
<keyword evidence="6 14" id="KW-0732">Signal</keyword>
<dbReference type="InterPro" id="IPR003961">
    <property type="entry name" value="FN3_dom"/>
</dbReference>
<evidence type="ECO:0000256" key="11">
    <source>
        <dbReference type="ARBA" id="ARBA00023180"/>
    </source>
</evidence>
<dbReference type="GO" id="GO:0004896">
    <property type="term" value="F:cytokine receptor activity"/>
    <property type="evidence" value="ECO:0007669"/>
    <property type="project" value="TreeGrafter"/>
</dbReference>
<feature type="disulfide bond" evidence="12">
    <location>
        <begin position="48"/>
        <end position="58"/>
    </location>
</feature>
<accession>A0A3Q2T2B8</accession>
<evidence type="ECO:0000256" key="2">
    <source>
        <dbReference type="ARBA" id="ARBA00007885"/>
    </source>
</evidence>
<evidence type="ECO:0000256" key="5">
    <source>
        <dbReference type="ARBA" id="ARBA00022692"/>
    </source>
</evidence>
<dbReference type="Proteomes" id="UP000265000">
    <property type="component" value="Unplaced"/>
</dbReference>
<dbReference type="PROSITE" id="PS50853">
    <property type="entry name" value="FN3"/>
    <property type="match status" value="1"/>
</dbReference>
<dbReference type="PANTHER" id="PTHR23037:SF28">
    <property type="entry name" value="ERYTHROPOIETIN RECEPTOR"/>
    <property type="match status" value="1"/>
</dbReference>
<keyword evidence="8 13" id="KW-0472">Membrane</keyword>
<sequence length="543" mass="60681">MTCDRLVRLAPLYLMLCAAGAAGIVQGAQDFKRKASILLKEEPKNPKCFAESKKDFVCFWEEDEERAGSVDQYSFTYAYQNEKNSTCPLEVLPSAGGKKLFVCHLNRVQMFVQLDVQVQREGVQIYNRSLLIELLFLLDPPKSVTVSTTGHQGQLNVSWVPPSLKYMDDSMIYEVLYAPADSDFGQVELIQACSEMILRGLEAGTMYQVQVRVNLDGITYDGYWSAWSDPVFTETLPAELDPLVVSLTVIVSFILVLLCLAMLLSHQRFLIKKLWPVIPTPDSKFQGLFTVYGGDFQEWLGQTSGSLWLTSPFILPEECPSPLEVLSEFNLCPPLSSPPLPPKASKALTRGRNEDGVLKKGLLGRESVDGVDTVQTNGWRTPLHDDWLLDRLREFQQHPVPTSQCSLLESQDTYISLTGNKHTEGEHMEDTLEETSPLGVLFASRKTTLSESHSDLGSVQPSSGCGNLSSQSSFEYPNHAWIARDPGYTYMAVADSGVSMDYSPMSRADDIGKVVIYANDYKNDVPPHRRPFLVRQYPVDDDD</sequence>
<dbReference type="CTD" id="2057"/>
<evidence type="ECO:0000256" key="12">
    <source>
        <dbReference type="PIRSR" id="PIRSR001959-2"/>
    </source>
</evidence>
<evidence type="ECO:0000256" key="3">
    <source>
        <dbReference type="ARBA" id="ARBA00018355"/>
    </source>
</evidence>
<dbReference type="PIRSF" id="PIRSF001959">
    <property type="entry name" value="EPO_receptor"/>
    <property type="match status" value="1"/>
</dbReference>
<feature type="chain" id="PRO_5018659753" description="Erythropoietin receptor" evidence="14">
    <location>
        <begin position="28"/>
        <end position="543"/>
    </location>
</feature>
<dbReference type="GeneID" id="105929971"/>
<dbReference type="GeneTree" id="ENSGT00940000160315"/>
<dbReference type="InterPro" id="IPR015152">
    <property type="entry name" value="Growth/epo_recpt_lig-bind"/>
</dbReference>
<feature type="domain" description="Fibronectin type-III" evidence="15">
    <location>
        <begin position="140"/>
        <end position="238"/>
    </location>
</feature>
<dbReference type="AlphaFoldDB" id="A0A3Q2T2B8"/>
<keyword evidence="17" id="KW-1185">Reference proteome</keyword>
<evidence type="ECO:0000313" key="17">
    <source>
        <dbReference type="Proteomes" id="UP000265000"/>
    </source>
</evidence>
<comment type="similarity">
    <text evidence="2">Belongs to the type I cytokine receptor family. Type 1 subfamily.</text>
</comment>
<dbReference type="SMART" id="SM00060">
    <property type="entry name" value="FN3"/>
    <property type="match status" value="1"/>
</dbReference>
<dbReference type="InterPro" id="IPR009167">
    <property type="entry name" value="Erythropoietin_rcpt"/>
</dbReference>
<evidence type="ECO:0000259" key="15">
    <source>
        <dbReference type="PROSITE" id="PS50853"/>
    </source>
</evidence>
<dbReference type="InterPro" id="IPR013783">
    <property type="entry name" value="Ig-like_fold"/>
</dbReference>
<feature type="signal peptide" evidence="14">
    <location>
        <begin position="1"/>
        <end position="27"/>
    </location>
</feature>
<dbReference type="STRING" id="8078.ENSFHEP00000007933"/>
<dbReference type="SUPFAM" id="SSF49265">
    <property type="entry name" value="Fibronectin type III"/>
    <property type="match status" value="2"/>
</dbReference>
<reference evidence="16" key="2">
    <citation type="submission" date="2025-09" db="UniProtKB">
        <authorList>
            <consortium name="Ensembl"/>
        </authorList>
    </citation>
    <scope>IDENTIFICATION</scope>
</reference>
<evidence type="ECO:0000256" key="1">
    <source>
        <dbReference type="ARBA" id="ARBA00004251"/>
    </source>
</evidence>
<feature type="disulfide bond" evidence="12">
    <location>
        <begin position="87"/>
        <end position="103"/>
    </location>
</feature>
<reference evidence="16" key="1">
    <citation type="submission" date="2025-08" db="UniProtKB">
        <authorList>
            <consortium name="Ensembl"/>
        </authorList>
    </citation>
    <scope>IDENTIFICATION</scope>
</reference>
<dbReference type="InterPro" id="IPR036116">
    <property type="entry name" value="FN3_sf"/>
</dbReference>
<dbReference type="OrthoDB" id="9890439at2759"/>
<evidence type="ECO:0000256" key="7">
    <source>
        <dbReference type="ARBA" id="ARBA00022989"/>
    </source>
</evidence>
<protein>
    <recommendedName>
        <fullName evidence="3">Erythropoietin receptor</fullName>
    </recommendedName>
</protein>
<evidence type="ECO:0000256" key="8">
    <source>
        <dbReference type="ARBA" id="ARBA00023136"/>
    </source>
</evidence>
<evidence type="ECO:0000256" key="9">
    <source>
        <dbReference type="ARBA" id="ARBA00023157"/>
    </source>
</evidence>
<dbReference type="GO" id="GO:0009897">
    <property type="term" value="C:external side of plasma membrane"/>
    <property type="evidence" value="ECO:0007669"/>
    <property type="project" value="TreeGrafter"/>
</dbReference>
<dbReference type="Gene3D" id="2.60.40.10">
    <property type="entry name" value="Immunoglobulins"/>
    <property type="match status" value="2"/>
</dbReference>
<comment type="subcellular location">
    <subcellularLocation>
        <location evidence="1">Cell membrane</location>
        <topology evidence="1">Single-pass type I membrane protein</topology>
    </subcellularLocation>
</comment>
<evidence type="ECO:0000256" key="6">
    <source>
        <dbReference type="ARBA" id="ARBA00022729"/>
    </source>
</evidence>
<dbReference type="Pfam" id="PF09067">
    <property type="entry name" value="EpoR_lig-bind"/>
    <property type="match status" value="1"/>
</dbReference>
<evidence type="ECO:0000313" key="16">
    <source>
        <dbReference type="Ensembl" id="ENSFHEP00000007933.1"/>
    </source>
</evidence>
<name>A0A3Q2T2B8_FUNHE</name>
<feature type="transmembrane region" description="Helical" evidence="13">
    <location>
        <begin position="243"/>
        <end position="264"/>
    </location>
</feature>
<keyword evidence="4" id="KW-1003">Cell membrane</keyword>
<dbReference type="PANTHER" id="PTHR23037">
    <property type="entry name" value="CYTOKINE RECEPTOR"/>
    <property type="match status" value="1"/>
</dbReference>
<keyword evidence="11" id="KW-0325">Glycoprotein</keyword>
<keyword evidence="9 12" id="KW-1015">Disulfide bond</keyword>
<evidence type="ECO:0000256" key="13">
    <source>
        <dbReference type="SAM" id="Phobius"/>
    </source>
</evidence>
<keyword evidence="10" id="KW-0675">Receptor</keyword>
<keyword evidence="7 13" id="KW-1133">Transmembrane helix</keyword>
<evidence type="ECO:0000256" key="10">
    <source>
        <dbReference type="ARBA" id="ARBA00023170"/>
    </source>
</evidence>
<organism evidence="16 17">
    <name type="scientific">Fundulus heteroclitus</name>
    <name type="common">Killifish</name>
    <name type="synonym">Mummichog</name>
    <dbReference type="NCBI Taxonomy" id="8078"/>
    <lineage>
        <taxon>Eukaryota</taxon>
        <taxon>Metazoa</taxon>
        <taxon>Chordata</taxon>
        <taxon>Craniata</taxon>
        <taxon>Vertebrata</taxon>
        <taxon>Euteleostomi</taxon>
        <taxon>Actinopterygii</taxon>
        <taxon>Neopterygii</taxon>
        <taxon>Teleostei</taxon>
        <taxon>Neoteleostei</taxon>
        <taxon>Acanthomorphata</taxon>
        <taxon>Ovalentaria</taxon>
        <taxon>Atherinomorphae</taxon>
        <taxon>Cyprinodontiformes</taxon>
        <taxon>Fundulidae</taxon>
        <taxon>Fundulus</taxon>
    </lineage>
</organism>
<proteinExistence type="inferred from homology"/>
<keyword evidence="5 13" id="KW-0812">Transmembrane</keyword>
<dbReference type="CDD" id="cd00063">
    <property type="entry name" value="FN3"/>
    <property type="match status" value="1"/>
</dbReference>
<evidence type="ECO:0000256" key="14">
    <source>
        <dbReference type="SAM" id="SignalP"/>
    </source>
</evidence>